<dbReference type="RefSeq" id="WP_175265363.1">
    <property type="nucleotide sequence ID" value="NZ_AZDJ01000030.1"/>
</dbReference>
<feature type="transmembrane region" description="Helical" evidence="6">
    <location>
        <begin position="44"/>
        <end position="62"/>
    </location>
</feature>
<feature type="transmembrane region" description="Helical" evidence="6">
    <location>
        <begin position="327"/>
        <end position="354"/>
    </location>
</feature>
<gene>
    <name evidence="8" type="ORF">FD02_GL000188</name>
</gene>
<sequence length="490" mass="52315">MNKHAIFIVTFALVLSNAMSGLDNTIVNTALPAIIADLHGLELMGWIVAIFLLGTAVSTPLWSKLGERIGNKRAYQLSALAFVLGSLLQGLAPNMLTLIIARAVAGIGNGGMVSLPYIIYAQLYENPRRRLQILGFVSASYATATIIGPLVGGAIVDAWSWHWVFYLNVPIGIISAVLVQLDFKERPVAPRHAPVDHLGAWLLTIGLTALLAAIELIGTPQVGLLAGLAVVAVVCLAALTQVERRAADPVIPGRLFANSALVLDFALFTVIWGAFMAYIVYAPMWVQAMLGVSALIGGCTQIPGSVTNFLGSGSAAPLRRHLSPYQVVLVGIVTLTITFLIMVLVSAHAPFWLIMVAGAFQGYGNGLCFSELQVKVQTDAAPADVPVATSFSFLIRMLSQTLTTAVYGLVMNAALRAGIAHSPHITMKMMNNLSNAASNRFLPVRLLPRMRAIMFTGLHRIMLVGLGLMLVAVVLGLVALRSERRQAALQ</sequence>
<keyword evidence="9" id="KW-1185">Reference proteome</keyword>
<evidence type="ECO:0000256" key="1">
    <source>
        <dbReference type="ARBA" id="ARBA00004651"/>
    </source>
</evidence>
<dbReference type="InterPro" id="IPR011701">
    <property type="entry name" value="MFS"/>
</dbReference>
<feature type="transmembrane region" description="Helical" evidence="6">
    <location>
        <begin position="133"/>
        <end position="155"/>
    </location>
</feature>
<dbReference type="Gene3D" id="1.20.1720.10">
    <property type="entry name" value="Multidrug resistance protein D"/>
    <property type="match status" value="2"/>
</dbReference>
<feature type="domain" description="Major facilitator superfamily (MFS) profile" evidence="7">
    <location>
        <begin position="9"/>
        <end position="484"/>
    </location>
</feature>
<protein>
    <submittedName>
        <fullName evidence="8">Major facilitator superfamily protein</fullName>
    </submittedName>
</protein>
<name>A0A0R1JI75_9LACO</name>
<dbReference type="InterPro" id="IPR020846">
    <property type="entry name" value="MFS_dom"/>
</dbReference>
<evidence type="ECO:0000256" key="5">
    <source>
        <dbReference type="ARBA" id="ARBA00023136"/>
    </source>
</evidence>
<feature type="transmembrane region" description="Helical" evidence="6">
    <location>
        <begin position="224"/>
        <end position="243"/>
    </location>
</feature>
<dbReference type="SUPFAM" id="SSF103473">
    <property type="entry name" value="MFS general substrate transporter"/>
    <property type="match status" value="1"/>
</dbReference>
<feature type="transmembrane region" description="Helical" evidence="6">
    <location>
        <begin position="255"/>
        <end position="279"/>
    </location>
</feature>
<feature type="transmembrane region" description="Helical" evidence="6">
    <location>
        <begin position="161"/>
        <end position="179"/>
    </location>
</feature>
<evidence type="ECO:0000256" key="4">
    <source>
        <dbReference type="ARBA" id="ARBA00022989"/>
    </source>
</evidence>
<reference evidence="8 9" key="1">
    <citation type="journal article" date="2015" name="Genome Announc.">
        <title>Expanding the biotechnology potential of lactobacilli through comparative genomics of 213 strains and associated genera.</title>
        <authorList>
            <person name="Sun Z."/>
            <person name="Harris H.M."/>
            <person name="McCann A."/>
            <person name="Guo C."/>
            <person name="Argimon S."/>
            <person name="Zhang W."/>
            <person name="Yang X."/>
            <person name="Jeffery I.B."/>
            <person name="Cooney J.C."/>
            <person name="Kagawa T.F."/>
            <person name="Liu W."/>
            <person name="Song Y."/>
            <person name="Salvetti E."/>
            <person name="Wrobel A."/>
            <person name="Rasinkangas P."/>
            <person name="Parkhill J."/>
            <person name="Rea M.C."/>
            <person name="O'Sullivan O."/>
            <person name="Ritari J."/>
            <person name="Douillard F.P."/>
            <person name="Paul Ross R."/>
            <person name="Yang R."/>
            <person name="Briner A.E."/>
            <person name="Felis G.E."/>
            <person name="de Vos W.M."/>
            <person name="Barrangou R."/>
            <person name="Klaenhammer T.R."/>
            <person name="Caufield P.W."/>
            <person name="Cui Y."/>
            <person name="Zhang H."/>
            <person name="O'Toole P.W."/>
        </authorList>
    </citation>
    <scope>NUCLEOTIDE SEQUENCE [LARGE SCALE GENOMIC DNA]</scope>
    <source>
        <strain evidence="8 9">JCM 17158</strain>
    </source>
</reference>
<dbReference type="Proteomes" id="UP000051804">
    <property type="component" value="Unassembled WGS sequence"/>
</dbReference>
<dbReference type="STRING" id="1291734.FD02_GL000188"/>
<dbReference type="InterPro" id="IPR036259">
    <property type="entry name" value="MFS_trans_sf"/>
</dbReference>
<keyword evidence="4 6" id="KW-1133">Transmembrane helix</keyword>
<dbReference type="PANTHER" id="PTHR23501:SF191">
    <property type="entry name" value="VACUOLAR BASIC AMINO ACID TRANSPORTER 4"/>
    <property type="match status" value="1"/>
</dbReference>
<dbReference type="Pfam" id="PF07690">
    <property type="entry name" value="MFS_1"/>
    <property type="match status" value="1"/>
</dbReference>
<evidence type="ECO:0000256" key="3">
    <source>
        <dbReference type="ARBA" id="ARBA00022692"/>
    </source>
</evidence>
<feature type="transmembrane region" description="Helical" evidence="6">
    <location>
        <begin position="200"/>
        <end position="218"/>
    </location>
</feature>
<evidence type="ECO:0000259" key="7">
    <source>
        <dbReference type="PROSITE" id="PS50850"/>
    </source>
</evidence>
<proteinExistence type="predicted"/>
<evidence type="ECO:0000256" key="6">
    <source>
        <dbReference type="SAM" id="Phobius"/>
    </source>
</evidence>
<dbReference type="PATRIC" id="fig|1291734.4.peg.196"/>
<dbReference type="AlphaFoldDB" id="A0A0R1JI75"/>
<evidence type="ECO:0000313" key="8">
    <source>
        <dbReference type="EMBL" id="KRK71005.1"/>
    </source>
</evidence>
<dbReference type="GO" id="GO:0005886">
    <property type="term" value="C:plasma membrane"/>
    <property type="evidence" value="ECO:0007669"/>
    <property type="project" value="UniProtKB-SubCell"/>
</dbReference>
<comment type="caution">
    <text evidence="8">The sequence shown here is derived from an EMBL/GenBank/DDBJ whole genome shotgun (WGS) entry which is preliminary data.</text>
</comment>
<evidence type="ECO:0000313" key="9">
    <source>
        <dbReference type="Proteomes" id="UP000051804"/>
    </source>
</evidence>
<dbReference type="GO" id="GO:0022857">
    <property type="term" value="F:transmembrane transporter activity"/>
    <property type="evidence" value="ECO:0007669"/>
    <property type="project" value="InterPro"/>
</dbReference>
<keyword evidence="2" id="KW-0813">Transport</keyword>
<keyword evidence="5 6" id="KW-0472">Membrane</keyword>
<organism evidence="8 9">
    <name type="scientific">Lacticaseibacillus nasuensis JCM 17158</name>
    <dbReference type="NCBI Taxonomy" id="1291734"/>
    <lineage>
        <taxon>Bacteria</taxon>
        <taxon>Bacillati</taxon>
        <taxon>Bacillota</taxon>
        <taxon>Bacilli</taxon>
        <taxon>Lactobacillales</taxon>
        <taxon>Lactobacillaceae</taxon>
        <taxon>Lacticaseibacillus</taxon>
    </lineage>
</organism>
<keyword evidence="3 6" id="KW-0812">Transmembrane</keyword>
<feature type="transmembrane region" description="Helical" evidence="6">
    <location>
        <begin position="285"/>
        <end position="306"/>
    </location>
</feature>
<feature type="transmembrane region" description="Helical" evidence="6">
    <location>
        <begin position="457"/>
        <end position="480"/>
    </location>
</feature>
<comment type="subcellular location">
    <subcellularLocation>
        <location evidence="1">Cell membrane</location>
        <topology evidence="1">Multi-pass membrane protein</topology>
    </subcellularLocation>
</comment>
<evidence type="ECO:0000256" key="2">
    <source>
        <dbReference type="ARBA" id="ARBA00022448"/>
    </source>
</evidence>
<dbReference type="EMBL" id="AZDJ01000030">
    <property type="protein sequence ID" value="KRK71005.1"/>
    <property type="molecule type" value="Genomic_DNA"/>
</dbReference>
<accession>A0A0R1JI75</accession>
<feature type="transmembrane region" description="Helical" evidence="6">
    <location>
        <begin position="98"/>
        <end position="121"/>
    </location>
</feature>
<dbReference type="PANTHER" id="PTHR23501">
    <property type="entry name" value="MAJOR FACILITATOR SUPERFAMILY"/>
    <property type="match status" value="1"/>
</dbReference>
<feature type="transmembrane region" description="Helical" evidence="6">
    <location>
        <begin position="74"/>
        <end position="92"/>
    </location>
</feature>
<dbReference type="PROSITE" id="PS50850">
    <property type="entry name" value="MFS"/>
    <property type="match status" value="1"/>
</dbReference>